<dbReference type="InterPro" id="IPR013320">
    <property type="entry name" value="ConA-like_dom_sf"/>
</dbReference>
<feature type="region of interest" description="Disordered" evidence="2">
    <location>
        <begin position="637"/>
        <end position="712"/>
    </location>
</feature>
<dbReference type="Gene3D" id="2.60.120.200">
    <property type="match status" value="1"/>
</dbReference>
<feature type="region of interest" description="Disordered" evidence="2">
    <location>
        <begin position="171"/>
        <end position="201"/>
    </location>
</feature>
<dbReference type="RefSeq" id="WP_089940119.1">
    <property type="nucleotide sequence ID" value="NZ_CAKOEX010000013.1"/>
</dbReference>
<protein>
    <submittedName>
        <fullName evidence="4">Putative secreted protein</fullName>
    </submittedName>
</protein>
<name>A0A2U1D3V6_9LACO</name>
<comment type="caution">
    <text evidence="4">The sequence shown here is derived from an EMBL/GenBank/DDBJ whole genome shotgun (WGS) entry which is preliminary data.</text>
</comment>
<feature type="compositionally biased region" description="Polar residues" evidence="2">
    <location>
        <begin position="171"/>
        <end position="194"/>
    </location>
</feature>
<accession>A0A2U1D3V6</accession>
<gene>
    <name evidence="4" type="ORF">C7384_1136</name>
</gene>
<keyword evidence="5" id="KW-1185">Reference proteome</keyword>
<reference evidence="4 5" key="1">
    <citation type="submission" date="2018-04" db="EMBL/GenBank/DDBJ databases">
        <title>Genomic Encyclopedia of Type Strains, Phase IV (KMG-IV): sequencing the most valuable type-strain genomes for metagenomic binning, comparative biology and taxonomic classification.</title>
        <authorList>
            <person name="Goeker M."/>
        </authorList>
    </citation>
    <scope>NUCLEOTIDE SEQUENCE [LARGE SCALE GENOMIC DNA]</scope>
    <source>
        <strain evidence="4 5">DSM 28795</strain>
    </source>
</reference>
<keyword evidence="1 3" id="KW-0732">Signal</keyword>
<feature type="signal peptide" evidence="3">
    <location>
        <begin position="1"/>
        <end position="45"/>
    </location>
</feature>
<dbReference type="EMBL" id="QEKT01000013">
    <property type="protein sequence ID" value="PVY82351.1"/>
    <property type="molecule type" value="Genomic_DNA"/>
</dbReference>
<dbReference type="AlphaFoldDB" id="A0A2U1D3V6"/>
<evidence type="ECO:0000313" key="4">
    <source>
        <dbReference type="EMBL" id="PVY82351.1"/>
    </source>
</evidence>
<dbReference type="OrthoDB" id="2149791at2"/>
<proteinExistence type="predicted"/>
<dbReference type="NCBIfam" id="TIGR03715">
    <property type="entry name" value="KxYKxGKxW"/>
    <property type="match status" value="1"/>
</dbReference>
<dbReference type="Pfam" id="PF18483">
    <property type="entry name" value="Lectin_L-type_dom"/>
    <property type="match status" value="1"/>
</dbReference>
<evidence type="ECO:0000256" key="1">
    <source>
        <dbReference type="ARBA" id="ARBA00022729"/>
    </source>
</evidence>
<feature type="region of interest" description="Disordered" evidence="2">
    <location>
        <begin position="414"/>
        <end position="435"/>
    </location>
</feature>
<dbReference type="Proteomes" id="UP000245433">
    <property type="component" value="Unassembled WGS sequence"/>
</dbReference>
<evidence type="ECO:0000256" key="3">
    <source>
        <dbReference type="SAM" id="SignalP"/>
    </source>
</evidence>
<dbReference type="PANTHER" id="PTHR23187:SF3">
    <property type="entry name" value="SUMO-INTERACTING MOTIF-CONTAINING PROTEIN 1"/>
    <property type="match status" value="1"/>
</dbReference>
<feature type="chain" id="PRO_5039345481" evidence="3">
    <location>
        <begin position="46"/>
        <end position="748"/>
    </location>
</feature>
<dbReference type="PANTHER" id="PTHR23187">
    <property type="entry name" value="FLJ44216 PROTEIN-RELATED"/>
    <property type="match status" value="1"/>
</dbReference>
<evidence type="ECO:0000256" key="2">
    <source>
        <dbReference type="SAM" id="MobiDB-lite"/>
    </source>
</evidence>
<dbReference type="InterPro" id="IPR052119">
    <property type="entry name" value="ElonginBC-PRC2_ViralRestrict"/>
</dbReference>
<dbReference type="Pfam" id="PF19258">
    <property type="entry name" value="KxYKxGKxW_sig"/>
    <property type="match status" value="1"/>
</dbReference>
<sequence>MKSDNIFNRNTVKTRFKMYKSGKLWLVSGISLFTLGLGGSANASADTSTKIDSNDDPSVNSVQNQPTLAQQSQVLLSSGKVADSQHDSALTVAQSSAKDSSFSLNHNSSQIDSTIGQELVSNEASLSNGSSQTSTITQGLIGVTQGTTVDNQVANQRSSIVEKMNPQVASVSQTAMIQDSQEASQADSTSVSHASSLVNSQSNNTQNLQQTFYQANTIAKVDSTSNLVSQSDSTLLAKDVSTASSLAIRTAASQSTSQEQALALAQAHSQSNAQAYAAPYSATASNDENTGHVIVTSGAGINDVFSKPALDPTGQKINNAAKISDDGTVVLTEAQKNQVGSIATKDKIDLRHDFHLTGMIDIGDRKIPDGGDGIGIAFSKENTGSVGYAGGFNGIGGLRNVIGFKLDTFPNEAQAPNPNGTTPEEKLGFPSDWKGNDRNGTFRRPYGAFVSTDDHGYITIDDGSKQVEGEDRTPKRISPAFQNSRATTLSVDFNASTRLMTITYQSPYTKNSLIWSRYLSDADVSQPVGLAIAASTGASTNRQIFKLTSIDYHRAATVNVKYMDEAGKEIAKGDVNYPDGWQKGKTYETKALDLGAHYKYLGLSQDSLPASGDLKDWGDNGTVIHLYHYVSAAESTSTSRASESASQSKLASESTSTSASTSNSVLESIAGSRSASDSTLASTSQSASESNSTQLASTSMSISESNSNQSAASQPRFLNRMLSNLPVCRLRSLSQIQRLRVNLLRQVR</sequence>
<dbReference type="InterPro" id="IPR022263">
    <property type="entry name" value="KxYKxGKxW"/>
</dbReference>
<organism evidence="4 5">
    <name type="scientific">Convivina intestini</name>
    <dbReference type="NCBI Taxonomy" id="1505726"/>
    <lineage>
        <taxon>Bacteria</taxon>
        <taxon>Bacillati</taxon>
        <taxon>Bacillota</taxon>
        <taxon>Bacilli</taxon>
        <taxon>Lactobacillales</taxon>
        <taxon>Lactobacillaceae</taxon>
        <taxon>Convivina</taxon>
    </lineage>
</organism>
<dbReference type="Gene3D" id="3.10.20.320">
    <property type="entry name" value="Putative peptidoglycan bound protein (lpxtg motif)"/>
    <property type="match status" value="1"/>
</dbReference>
<evidence type="ECO:0000313" key="5">
    <source>
        <dbReference type="Proteomes" id="UP000245433"/>
    </source>
</evidence>
<feature type="region of interest" description="Disordered" evidence="2">
    <location>
        <begin position="44"/>
        <end position="65"/>
    </location>
</feature>
<dbReference type="SUPFAM" id="SSF49899">
    <property type="entry name" value="Concanavalin A-like lectins/glucanases"/>
    <property type="match status" value="1"/>
</dbReference>